<feature type="transmembrane region" description="Helical" evidence="1">
    <location>
        <begin position="7"/>
        <end position="29"/>
    </location>
</feature>
<dbReference type="EMBL" id="BAAAKW010000069">
    <property type="protein sequence ID" value="GAA1227041.1"/>
    <property type="molecule type" value="Genomic_DNA"/>
</dbReference>
<comment type="caution">
    <text evidence="3">The sequence shown here is derived from an EMBL/GenBank/DDBJ whole genome shotgun (WGS) entry which is preliminary data.</text>
</comment>
<evidence type="ECO:0000313" key="3">
    <source>
        <dbReference type="EMBL" id="GAA1227041.1"/>
    </source>
</evidence>
<name>A0ABN1W159_9MICO</name>
<dbReference type="PANTHER" id="PTHR30469">
    <property type="entry name" value="MULTIDRUG RESISTANCE PROTEIN MDTA"/>
    <property type="match status" value="1"/>
</dbReference>
<dbReference type="Gene3D" id="2.40.420.20">
    <property type="match status" value="1"/>
</dbReference>
<keyword evidence="4" id="KW-1185">Reference proteome</keyword>
<gene>
    <name evidence="3" type="ORF">GCM10009655_27150</name>
</gene>
<dbReference type="Gene3D" id="2.40.50.100">
    <property type="match status" value="1"/>
</dbReference>
<sequence>MSVARRWVFPIIWIVIFSVIAAALVKFAFFGDALKADDVEFPTVAIEEQHYEVVAGAITNDVELSGTVAAAASVPILATLSGEVREVSVKAGQSVKKGQEILKLRAEVVNPDGTSGTQWKIVVASATGKLAEFTTLVGESFPVGSPVGSVSPPSYTVSGTVPSEQLYRLVDRPKEASVAINGGPAPFTCTGLSITFATAGDSSGESATGPTVSCVVPSDVVVFPGLTAQMTIAGGIAEDVMVVPITAVEGAALNGNVYFLLPDGTTELREVVLGLNDGIVAEVVSGLEIGDTILQFVPGAEAVDEEALPDNCYKEGNEVVCY</sequence>
<dbReference type="Proteomes" id="UP001500943">
    <property type="component" value="Unassembled WGS sequence"/>
</dbReference>
<reference evidence="3 4" key="1">
    <citation type="journal article" date="2019" name="Int. J. Syst. Evol. Microbiol.">
        <title>The Global Catalogue of Microorganisms (GCM) 10K type strain sequencing project: providing services to taxonomists for standard genome sequencing and annotation.</title>
        <authorList>
            <consortium name="The Broad Institute Genomics Platform"/>
            <consortium name="The Broad Institute Genome Sequencing Center for Infectious Disease"/>
            <person name="Wu L."/>
            <person name="Ma J."/>
        </authorList>
    </citation>
    <scope>NUCLEOTIDE SEQUENCE [LARGE SCALE GENOMIC DNA]</scope>
    <source>
        <strain evidence="3 4">JCM 12762</strain>
    </source>
</reference>
<keyword evidence="1" id="KW-0472">Membrane</keyword>
<dbReference type="PANTHER" id="PTHR30469:SF15">
    <property type="entry name" value="HLYD FAMILY OF SECRETION PROTEINS"/>
    <property type="match status" value="1"/>
</dbReference>
<organism evidence="3 4">
    <name type="scientific">Rhodoglobus aureus</name>
    <dbReference type="NCBI Taxonomy" id="191497"/>
    <lineage>
        <taxon>Bacteria</taxon>
        <taxon>Bacillati</taxon>
        <taxon>Actinomycetota</taxon>
        <taxon>Actinomycetes</taxon>
        <taxon>Micrococcales</taxon>
        <taxon>Microbacteriaceae</taxon>
        <taxon>Rhodoglobus</taxon>
    </lineage>
</organism>
<dbReference type="Pfam" id="PF25967">
    <property type="entry name" value="RND-MFP_C"/>
    <property type="match status" value="1"/>
</dbReference>
<feature type="domain" description="Multidrug resistance protein MdtA-like C-terminal permuted SH3" evidence="2">
    <location>
        <begin position="239"/>
        <end position="293"/>
    </location>
</feature>
<accession>A0ABN1W159</accession>
<protein>
    <recommendedName>
        <fullName evidence="2">Multidrug resistance protein MdtA-like C-terminal permuted SH3 domain-containing protein</fullName>
    </recommendedName>
</protein>
<keyword evidence="1" id="KW-0812">Transmembrane</keyword>
<evidence type="ECO:0000256" key="1">
    <source>
        <dbReference type="SAM" id="Phobius"/>
    </source>
</evidence>
<dbReference type="InterPro" id="IPR058627">
    <property type="entry name" value="MdtA-like_C"/>
</dbReference>
<proteinExistence type="predicted"/>
<evidence type="ECO:0000259" key="2">
    <source>
        <dbReference type="Pfam" id="PF25967"/>
    </source>
</evidence>
<dbReference type="RefSeq" id="WP_343926715.1">
    <property type="nucleotide sequence ID" value="NZ_BAAAKW010000069.1"/>
</dbReference>
<keyword evidence="1" id="KW-1133">Transmembrane helix</keyword>
<evidence type="ECO:0000313" key="4">
    <source>
        <dbReference type="Proteomes" id="UP001500943"/>
    </source>
</evidence>